<comment type="catalytic activity">
    <reaction evidence="1">
        <text>Hydrolysis of terminal, non-reducing alpha-D-galactose residues in alpha-D-galactosides, including galactose oligosaccharides, galactomannans and galactolipids.</text>
        <dbReference type="EC" id="3.2.1.22"/>
    </reaction>
</comment>
<dbReference type="AlphaFoldDB" id="A0AAD5JZI7"/>
<protein>
    <recommendedName>
        <fullName evidence="2">alpha-galactosidase</fullName>
        <ecNumber evidence="2">3.2.1.22</ecNumber>
    </recommendedName>
</protein>
<dbReference type="SUPFAM" id="SSF51445">
    <property type="entry name" value="(Trans)glycosidases"/>
    <property type="match status" value="1"/>
</dbReference>
<feature type="signal peptide" evidence="5">
    <location>
        <begin position="1"/>
        <end position="36"/>
    </location>
</feature>
<dbReference type="InterPro" id="IPR013785">
    <property type="entry name" value="Aldolase_TIM"/>
</dbReference>
<evidence type="ECO:0000256" key="5">
    <source>
        <dbReference type="SAM" id="SignalP"/>
    </source>
</evidence>
<comment type="caution">
    <text evidence="6">The sequence shown here is derived from an EMBL/GenBank/DDBJ whole genome shotgun (WGS) entry which is preliminary data.</text>
</comment>
<dbReference type="PANTHER" id="PTHR43053">
    <property type="entry name" value="GLYCOSIDASE FAMILY 31"/>
    <property type="match status" value="1"/>
</dbReference>
<dbReference type="GO" id="GO:0004557">
    <property type="term" value="F:alpha-galactosidase activity"/>
    <property type="evidence" value="ECO:0007669"/>
    <property type="project" value="UniProtKB-EC"/>
</dbReference>
<dbReference type="InterPro" id="IPR002252">
    <property type="entry name" value="Glyco_hydro_36"/>
</dbReference>
<organism evidence="6 7">
    <name type="scientific">Phascolomyces articulosus</name>
    <dbReference type="NCBI Taxonomy" id="60185"/>
    <lineage>
        <taxon>Eukaryota</taxon>
        <taxon>Fungi</taxon>
        <taxon>Fungi incertae sedis</taxon>
        <taxon>Mucoromycota</taxon>
        <taxon>Mucoromycotina</taxon>
        <taxon>Mucoromycetes</taxon>
        <taxon>Mucorales</taxon>
        <taxon>Lichtheimiaceae</taxon>
        <taxon>Phascolomyces</taxon>
    </lineage>
</organism>
<dbReference type="CDD" id="cd14791">
    <property type="entry name" value="GH36"/>
    <property type="match status" value="1"/>
</dbReference>
<proteinExistence type="predicted"/>
<dbReference type="Proteomes" id="UP001209540">
    <property type="component" value="Unassembled WGS sequence"/>
</dbReference>
<reference evidence="6" key="1">
    <citation type="journal article" date="2022" name="IScience">
        <title>Evolution of zygomycete secretomes and the origins of terrestrial fungal ecologies.</title>
        <authorList>
            <person name="Chang Y."/>
            <person name="Wang Y."/>
            <person name="Mondo S."/>
            <person name="Ahrendt S."/>
            <person name="Andreopoulos W."/>
            <person name="Barry K."/>
            <person name="Beard J."/>
            <person name="Benny G.L."/>
            <person name="Blankenship S."/>
            <person name="Bonito G."/>
            <person name="Cuomo C."/>
            <person name="Desiro A."/>
            <person name="Gervers K.A."/>
            <person name="Hundley H."/>
            <person name="Kuo A."/>
            <person name="LaButti K."/>
            <person name="Lang B.F."/>
            <person name="Lipzen A."/>
            <person name="O'Donnell K."/>
            <person name="Pangilinan J."/>
            <person name="Reynolds N."/>
            <person name="Sandor L."/>
            <person name="Smith M.E."/>
            <person name="Tsang A."/>
            <person name="Grigoriev I.V."/>
            <person name="Stajich J.E."/>
            <person name="Spatafora J.W."/>
        </authorList>
    </citation>
    <scope>NUCLEOTIDE SEQUENCE</scope>
    <source>
        <strain evidence="6">RSA 2281</strain>
    </source>
</reference>
<evidence type="ECO:0000313" key="7">
    <source>
        <dbReference type="Proteomes" id="UP001209540"/>
    </source>
</evidence>
<evidence type="ECO:0000256" key="3">
    <source>
        <dbReference type="ARBA" id="ARBA00022801"/>
    </source>
</evidence>
<evidence type="ECO:0000256" key="2">
    <source>
        <dbReference type="ARBA" id="ARBA00012755"/>
    </source>
</evidence>
<dbReference type="InterPro" id="IPR017853">
    <property type="entry name" value="GH"/>
</dbReference>
<evidence type="ECO:0000256" key="4">
    <source>
        <dbReference type="ARBA" id="ARBA00023295"/>
    </source>
</evidence>
<feature type="chain" id="PRO_5042239689" description="alpha-galactosidase" evidence="5">
    <location>
        <begin position="37"/>
        <end position="829"/>
    </location>
</feature>
<dbReference type="GO" id="GO:0016052">
    <property type="term" value="P:carbohydrate catabolic process"/>
    <property type="evidence" value="ECO:0007669"/>
    <property type="project" value="InterPro"/>
</dbReference>
<dbReference type="Pfam" id="PF02065">
    <property type="entry name" value="Melibiase"/>
    <property type="match status" value="1"/>
</dbReference>
<evidence type="ECO:0000256" key="1">
    <source>
        <dbReference type="ARBA" id="ARBA00001255"/>
    </source>
</evidence>
<keyword evidence="3 6" id="KW-0378">Hydrolase</keyword>
<keyword evidence="5" id="KW-0732">Signal</keyword>
<dbReference type="Gene3D" id="3.20.20.70">
    <property type="entry name" value="Aldolase class I"/>
    <property type="match status" value="1"/>
</dbReference>
<evidence type="ECO:0000313" key="6">
    <source>
        <dbReference type="EMBL" id="KAI9261661.1"/>
    </source>
</evidence>
<dbReference type="PANTHER" id="PTHR43053:SF3">
    <property type="entry name" value="ALPHA-GALACTOSIDASE C-RELATED"/>
    <property type="match status" value="1"/>
</dbReference>
<accession>A0AAD5JZI7</accession>
<dbReference type="EMBL" id="JAIXMP010000015">
    <property type="protein sequence ID" value="KAI9261661.1"/>
    <property type="molecule type" value="Genomic_DNA"/>
</dbReference>
<dbReference type="InterPro" id="IPR050985">
    <property type="entry name" value="Alpha-glycosidase_related"/>
</dbReference>
<gene>
    <name evidence="6" type="ORF">BDA99DRAFT_512041</name>
</gene>
<keyword evidence="4" id="KW-0326">Glycosidase</keyword>
<keyword evidence="7" id="KW-1185">Reference proteome</keyword>
<dbReference type="EC" id="3.2.1.22" evidence="2"/>
<sequence length="829" mass="96010">MKLDYNYQTTGSSNSRRVSLILLSLFLLLFIHPCTSNIDNTGTAFFQSYYINNTMTIPRPYEALHDIAPSLALTYVQHKNNEKKGCSDDTSSSPPPTPIVINDKEPIQHTRRLQHFTVDRKIHDIHRDNNDNGQFELTYTLKSHSDYNDGTIELRYLEFTAPMELTGQIIMADGYQCWTHSREMDLNGRLPPISKTVAWWTWFNLQGDYDFFDYSGVPGEIHSNSYTYLRDEQETVFIGSISEDSGYTYFKADYNTNHFRIYKDVDGLILANGETLTLRFMITRVPEQQMIEGNDNNNQDDKKSVMDILWQRYAAYYTDQTSYQPRHLTGWTSWYNYYERVTEADVIKSLQGFIYHKYPIDVFQIDDGYQQAIGDWLDINTDKFPRGMHYLSNMIEEAGFIPGLWVAPFAVGFKSRIVKEHPDWLIKNKDGSNLVAGPNWGGFYALDMYHPEARGYLRHVFDTILHDWGYKLLKLDFIFAAAMIPRHGKSRGQLLWEACELIDELTNKRAIILGSGVPLAATWHRFEYNRVSSDASPFWDHSLLRLANVRERVSTMNALTSTLHRWPMKHMFGVDPDVFFLRSNDNKLSPEECYASCMINSIIGHLTLMSDDLTQYDAKRHQLYASTFPKIKPNIQRMIPIGPNAYRIDFFANQRQYITLVNLSPLPFSAENLLGDIHYVSTSSNNNIISSSSSSKNDPIDYFYEHKNILTATPDKQDEWIRRNASLTLKPHEARIFTKLIDRFGGSSGHIVPGWEIDSWEDRKTSSKENSIHVHLRQGRMPHPFTLFIRLHPHQQELPAVFVDNQPIKVQEYPVEMDDLRLAKISIEA</sequence>
<reference evidence="6" key="2">
    <citation type="submission" date="2023-02" db="EMBL/GenBank/DDBJ databases">
        <authorList>
            <consortium name="DOE Joint Genome Institute"/>
            <person name="Mondo S.J."/>
            <person name="Chang Y."/>
            <person name="Wang Y."/>
            <person name="Ahrendt S."/>
            <person name="Andreopoulos W."/>
            <person name="Barry K."/>
            <person name="Beard J."/>
            <person name="Benny G.L."/>
            <person name="Blankenship S."/>
            <person name="Bonito G."/>
            <person name="Cuomo C."/>
            <person name="Desiro A."/>
            <person name="Gervers K.A."/>
            <person name="Hundley H."/>
            <person name="Kuo A."/>
            <person name="LaButti K."/>
            <person name="Lang B.F."/>
            <person name="Lipzen A."/>
            <person name="O'Donnell K."/>
            <person name="Pangilinan J."/>
            <person name="Reynolds N."/>
            <person name="Sandor L."/>
            <person name="Smith M.W."/>
            <person name="Tsang A."/>
            <person name="Grigoriev I.V."/>
            <person name="Stajich J.E."/>
            <person name="Spatafora J.W."/>
        </authorList>
    </citation>
    <scope>NUCLEOTIDE SEQUENCE</scope>
    <source>
        <strain evidence="6">RSA 2281</strain>
    </source>
</reference>
<name>A0AAD5JZI7_9FUNG</name>